<feature type="domain" description="GIY-YIG" evidence="1">
    <location>
        <begin position="56"/>
        <end position="144"/>
    </location>
</feature>
<protein>
    <recommendedName>
        <fullName evidence="1">GIY-YIG domain-containing protein</fullName>
    </recommendedName>
</protein>
<sequence>MASLKDIDNLVLRFSLEYRRAELPPIRRSEIYSLFSDKSIVPNAKLYWPETWPNSGERGVYAIFSRGKVLYIGKASLQDLGYRVGSYFMYSPDRKSAIPKSGHTWSQQPTSIVTWAVPKELFFEASALEEFLIFNLNSQLPDNTVGKAT</sequence>
<accession>A0A1E5BGN9</accession>
<comment type="caution">
    <text evidence="2">The sequence shown here is derived from an EMBL/GenBank/DDBJ whole genome shotgun (WGS) entry which is preliminary data.</text>
</comment>
<reference evidence="2 3" key="1">
    <citation type="journal article" date="2012" name="Science">
        <title>Ecological populations of bacteria act as socially cohesive units of antibiotic production and resistance.</title>
        <authorList>
            <person name="Cordero O.X."/>
            <person name="Wildschutte H."/>
            <person name="Kirkup B."/>
            <person name="Proehl S."/>
            <person name="Ngo L."/>
            <person name="Hussain F."/>
            <person name="Le Roux F."/>
            <person name="Mincer T."/>
            <person name="Polz M.F."/>
        </authorList>
    </citation>
    <scope>NUCLEOTIDE SEQUENCE [LARGE SCALE GENOMIC DNA]</scope>
    <source>
        <strain evidence="2 3">ZF-129</strain>
    </source>
</reference>
<dbReference type="Proteomes" id="UP000094741">
    <property type="component" value="Unassembled WGS sequence"/>
</dbReference>
<organism evidence="2 3">
    <name type="scientific">Vibrio genomosp. F10 str. ZF-129</name>
    <dbReference type="NCBI Taxonomy" id="1187848"/>
    <lineage>
        <taxon>Bacteria</taxon>
        <taxon>Pseudomonadati</taxon>
        <taxon>Pseudomonadota</taxon>
        <taxon>Gammaproteobacteria</taxon>
        <taxon>Vibrionales</taxon>
        <taxon>Vibrionaceae</taxon>
        <taxon>Vibrio</taxon>
    </lineage>
</organism>
<evidence type="ECO:0000313" key="3">
    <source>
        <dbReference type="Proteomes" id="UP000094741"/>
    </source>
</evidence>
<dbReference type="AlphaFoldDB" id="A0A1E5BGN9"/>
<evidence type="ECO:0000313" key="2">
    <source>
        <dbReference type="EMBL" id="OEE35584.1"/>
    </source>
</evidence>
<proteinExistence type="predicted"/>
<dbReference type="OrthoDB" id="7064117at2"/>
<dbReference type="InterPro" id="IPR000305">
    <property type="entry name" value="GIY-YIG_endonuc"/>
</dbReference>
<evidence type="ECO:0000259" key="1">
    <source>
        <dbReference type="PROSITE" id="PS50164"/>
    </source>
</evidence>
<dbReference type="InterPro" id="IPR035901">
    <property type="entry name" value="GIY-YIG_endonuc_sf"/>
</dbReference>
<dbReference type="EMBL" id="AJYQ02000072">
    <property type="protein sequence ID" value="OEE35584.1"/>
    <property type="molecule type" value="Genomic_DNA"/>
</dbReference>
<gene>
    <name evidence="2" type="ORF">A1QO_19935</name>
</gene>
<dbReference type="Gene3D" id="3.40.1440.10">
    <property type="entry name" value="GIY-YIG endonuclease"/>
    <property type="match status" value="1"/>
</dbReference>
<name>A0A1E5BGN9_9VIBR</name>
<dbReference type="PROSITE" id="PS50164">
    <property type="entry name" value="GIY_YIG"/>
    <property type="match status" value="1"/>
</dbReference>
<dbReference type="SUPFAM" id="SSF82771">
    <property type="entry name" value="GIY-YIG endonuclease"/>
    <property type="match status" value="1"/>
</dbReference>